<keyword evidence="7" id="KW-1185">Reference proteome</keyword>
<dbReference type="EMBL" id="CAJNXB010004776">
    <property type="protein sequence ID" value="CAF3391591.1"/>
    <property type="molecule type" value="Genomic_DNA"/>
</dbReference>
<evidence type="ECO:0000313" key="4">
    <source>
        <dbReference type="EMBL" id="CAF4215143.1"/>
    </source>
</evidence>
<comment type="caution">
    <text evidence="2">The sequence shown here is derived from an EMBL/GenBank/DDBJ whole genome shotgun (WGS) entry which is preliminary data.</text>
</comment>
<dbReference type="OrthoDB" id="1045822at2759"/>
<sequence length="137" mass="15679">MPSTSVKFLSPSSADVHREISPTHIQKKQPTSDVKHNPWEFEYPWSQNLCTCKTHCDETCYAVWCYPCFTCQLAWRMNESCWVTCCVPGSLAILRTKIRTAFRIDGSYVADFCVAECCPCCAALQMAGELRHRKVMR</sequence>
<evidence type="ECO:0000313" key="5">
    <source>
        <dbReference type="EMBL" id="CAF4641167.1"/>
    </source>
</evidence>
<comment type="similarity">
    <text evidence="1">Belongs to the cornifelin family.</text>
</comment>
<dbReference type="Proteomes" id="UP000663869">
    <property type="component" value="Unassembled WGS sequence"/>
</dbReference>
<organism evidence="2 6">
    <name type="scientific">Rotaria socialis</name>
    <dbReference type="NCBI Taxonomy" id="392032"/>
    <lineage>
        <taxon>Eukaryota</taxon>
        <taxon>Metazoa</taxon>
        <taxon>Spiralia</taxon>
        <taxon>Gnathifera</taxon>
        <taxon>Rotifera</taxon>
        <taxon>Eurotatoria</taxon>
        <taxon>Bdelloidea</taxon>
        <taxon>Philodinida</taxon>
        <taxon>Philodinidae</taxon>
        <taxon>Rotaria</taxon>
    </lineage>
</organism>
<reference evidence="2" key="1">
    <citation type="submission" date="2021-02" db="EMBL/GenBank/DDBJ databases">
        <authorList>
            <person name="Nowell W R."/>
        </authorList>
    </citation>
    <scope>NUCLEOTIDE SEQUENCE</scope>
</reference>
<name>A0A817ZIK1_9BILA</name>
<evidence type="ECO:0000256" key="1">
    <source>
        <dbReference type="ARBA" id="ARBA00009024"/>
    </source>
</evidence>
<dbReference type="Proteomes" id="UP000663825">
    <property type="component" value="Unassembled WGS sequence"/>
</dbReference>
<evidence type="ECO:0000313" key="3">
    <source>
        <dbReference type="EMBL" id="CAF3697595.1"/>
    </source>
</evidence>
<dbReference type="EMBL" id="CAJNYU010003734">
    <property type="protein sequence ID" value="CAF3697595.1"/>
    <property type="molecule type" value="Genomic_DNA"/>
</dbReference>
<dbReference type="Proteomes" id="UP000663862">
    <property type="component" value="Unassembled WGS sequence"/>
</dbReference>
<gene>
    <name evidence="3" type="ORF">FME351_LOCUS27492</name>
    <name evidence="2" type="ORF">TIS948_LOCUS26891</name>
    <name evidence="4" type="ORF">TSG867_LOCUS941</name>
    <name evidence="5" type="ORF">UJA718_LOCUS33140</name>
</gene>
<dbReference type="Proteomes" id="UP000663873">
    <property type="component" value="Unassembled WGS sequence"/>
</dbReference>
<dbReference type="EMBL" id="CAJOBQ010000019">
    <property type="protein sequence ID" value="CAF4215143.1"/>
    <property type="molecule type" value="Genomic_DNA"/>
</dbReference>
<evidence type="ECO:0000313" key="2">
    <source>
        <dbReference type="EMBL" id="CAF3391591.1"/>
    </source>
</evidence>
<accession>A0A817ZIK1</accession>
<dbReference type="Pfam" id="PF04749">
    <property type="entry name" value="PLAC8"/>
    <property type="match status" value="1"/>
</dbReference>
<dbReference type="EMBL" id="CAJOBP010028952">
    <property type="protein sequence ID" value="CAF4641167.1"/>
    <property type="molecule type" value="Genomic_DNA"/>
</dbReference>
<protein>
    <submittedName>
        <fullName evidence="2">Uncharacterized protein</fullName>
    </submittedName>
</protein>
<dbReference type="PANTHER" id="PTHR15907">
    <property type="entry name" value="DUF614 FAMILY PROTEIN-RELATED"/>
    <property type="match status" value="1"/>
</dbReference>
<dbReference type="InterPro" id="IPR006461">
    <property type="entry name" value="PLAC_motif_containing"/>
</dbReference>
<evidence type="ECO:0000313" key="6">
    <source>
        <dbReference type="Proteomes" id="UP000663825"/>
    </source>
</evidence>
<evidence type="ECO:0000313" key="7">
    <source>
        <dbReference type="Proteomes" id="UP000663873"/>
    </source>
</evidence>
<dbReference type="AlphaFoldDB" id="A0A817ZIK1"/>
<proteinExistence type="inferred from homology"/>